<sequence length="87" mass="9472">MSQTVLVTGVSGFIAAHVVDAFLRRGYRVRGTVRSEKAASDVIQRHSEYAGQLSISVVPNMTALHAFDEAVKGVDGVRSLLLVWMNK</sequence>
<dbReference type="PANTHER" id="PTHR48079:SF6">
    <property type="entry name" value="NAD(P)-BINDING DOMAIN-CONTAINING PROTEIN-RELATED"/>
    <property type="match status" value="1"/>
</dbReference>
<dbReference type="EMBL" id="MNBE01000128">
    <property type="protein sequence ID" value="OKP13693.1"/>
    <property type="molecule type" value="Genomic_DNA"/>
</dbReference>
<protein>
    <recommendedName>
        <fullName evidence="1">NAD-dependent epimerase/dehydratase domain-containing protein</fullName>
    </recommendedName>
</protein>
<comment type="caution">
    <text evidence="2">The sequence shown here is derived from an EMBL/GenBank/DDBJ whole genome shotgun (WGS) entry which is preliminary data.</text>
</comment>
<gene>
    <name evidence="2" type="ORF">PENSUB_884</name>
</gene>
<feature type="domain" description="NAD-dependent epimerase/dehydratase" evidence="1">
    <location>
        <begin position="5"/>
        <end position="55"/>
    </location>
</feature>
<evidence type="ECO:0000313" key="3">
    <source>
        <dbReference type="Proteomes" id="UP000186955"/>
    </source>
</evidence>
<dbReference type="InterPro" id="IPR001509">
    <property type="entry name" value="Epimerase_deHydtase"/>
</dbReference>
<evidence type="ECO:0000259" key="1">
    <source>
        <dbReference type="Pfam" id="PF01370"/>
    </source>
</evidence>
<name>A0A1Q5UML0_9EURO</name>
<reference evidence="2 3" key="1">
    <citation type="submission" date="2016-10" db="EMBL/GenBank/DDBJ databases">
        <title>Genome sequence of the ascomycete fungus Penicillium subrubescens.</title>
        <authorList>
            <person name="De Vries R.P."/>
            <person name="Peng M."/>
            <person name="Dilokpimol A."/>
            <person name="Hilden K."/>
            <person name="Makela M.R."/>
            <person name="Grigoriev I."/>
            <person name="Riley R."/>
            <person name="Granchi Z."/>
        </authorList>
    </citation>
    <scope>NUCLEOTIDE SEQUENCE [LARGE SCALE GENOMIC DNA]</scope>
    <source>
        <strain evidence="2 3">CBS 132785</strain>
    </source>
</reference>
<dbReference type="PANTHER" id="PTHR48079">
    <property type="entry name" value="PROTEIN YEEZ"/>
    <property type="match status" value="1"/>
</dbReference>
<dbReference type="Gene3D" id="3.40.50.720">
    <property type="entry name" value="NAD(P)-binding Rossmann-like Domain"/>
    <property type="match status" value="1"/>
</dbReference>
<dbReference type="GO" id="GO:0005737">
    <property type="term" value="C:cytoplasm"/>
    <property type="evidence" value="ECO:0007669"/>
    <property type="project" value="TreeGrafter"/>
</dbReference>
<organism evidence="2 3">
    <name type="scientific">Penicillium subrubescens</name>
    <dbReference type="NCBI Taxonomy" id="1316194"/>
    <lineage>
        <taxon>Eukaryota</taxon>
        <taxon>Fungi</taxon>
        <taxon>Dikarya</taxon>
        <taxon>Ascomycota</taxon>
        <taxon>Pezizomycotina</taxon>
        <taxon>Eurotiomycetes</taxon>
        <taxon>Eurotiomycetidae</taxon>
        <taxon>Eurotiales</taxon>
        <taxon>Aspergillaceae</taxon>
        <taxon>Penicillium</taxon>
    </lineage>
</organism>
<dbReference type="Pfam" id="PF01370">
    <property type="entry name" value="Epimerase"/>
    <property type="match status" value="1"/>
</dbReference>
<proteinExistence type="predicted"/>
<dbReference type="InterPro" id="IPR051783">
    <property type="entry name" value="NAD(P)-dependent_oxidoreduct"/>
</dbReference>
<dbReference type="GO" id="GO:0004029">
    <property type="term" value="F:aldehyde dehydrogenase (NAD+) activity"/>
    <property type="evidence" value="ECO:0007669"/>
    <property type="project" value="TreeGrafter"/>
</dbReference>
<dbReference type="InterPro" id="IPR036291">
    <property type="entry name" value="NAD(P)-bd_dom_sf"/>
</dbReference>
<evidence type="ECO:0000313" key="2">
    <source>
        <dbReference type="EMBL" id="OKP13693.1"/>
    </source>
</evidence>
<dbReference type="SUPFAM" id="SSF51735">
    <property type="entry name" value="NAD(P)-binding Rossmann-fold domains"/>
    <property type="match status" value="1"/>
</dbReference>
<dbReference type="STRING" id="1316194.A0A1Q5UML0"/>
<dbReference type="AlphaFoldDB" id="A0A1Q5UML0"/>
<dbReference type="Proteomes" id="UP000186955">
    <property type="component" value="Unassembled WGS sequence"/>
</dbReference>
<keyword evidence="3" id="KW-1185">Reference proteome</keyword>
<accession>A0A1Q5UML0</accession>